<comment type="cofactor">
    <cofactor evidence="1">
        <name>FAD</name>
        <dbReference type="ChEBI" id="CHEBI:57692"/>
    </cofactor>
</comment>
<evidence type="ECO:0000313" key="5">
    <source>
        <dbReference type="EMBL" id="GAA3629986.1"/>
    </source>
</evidence>
<dbReference type="Pfam" id="PF01494">
    <property type="entry name" value="FAD_binding_3"/>
    <property type="match status" value="1"/>
</dbReference>
<dbReference type="InterPro" id="IPR002938">
    <property type="entry name" value="FAD-bd"/>
</dbReference>
<dbReference type="RefSeq" id="WP_344807004.1">
    <property type="nucleotide sequence ID" value="NZ_BAABAB010000026.1"/>
</dbReference>
<dbReference type="Gene3D" id="3.40.30.120">
    <property type="match status" value="1"/>
</dbReference>
<dbReference type="Proteomes" id="UP001501490">
    <property type="component" value="Unassembled WGS sequence"/>
</dbReference>
<dbReference type="Gene3D" id="3.50.50.60">
    <property type="entry name" value="FAD/NAD(P)-binding domain"/>
    <property type="match status" value="1"/>
</dbReference>
<comment type="caution">
    <text evidence="5">The sequence shown here is derived from an EMBL/GenBank/DDBJ whole genome shotgun (WGS) entry which is preliminary data.</text>
</comment>
<evidence type="ECO:0000256" key="3">
    <source>
        <dbReference type="ARBA" id="ARBA00022827"/>
    </source>
</evidence>
<dbReference type="GO" id="GO:0004497">
    <property type="term" value="F:monooxygenase activity"/>
    <property type="evidence" value="ECO:0007669"/>
    <property type="project" value="UniProtKB-KW"/>
</dbReference>
<dbReference type="NCBIfam" id="NF005303">
    <property type="entry name" value="PRK06834.1"/>
    <property type="match status" value="1"/>
</dbReference>
<reference evidence="6" key="1">
    <citation type="journal article" date="2019" name="Int. J. Syst. Evol. Microbiol.">
        <title>The Global Catalogue of Microorganisms (GCM) 10K type strain sequencing project: providing services to taxonomists for standard genome sequencing and annotation.</title>
        <authorList>
            <consortium name="The Broad Institute Genomics Platform"/>
            <consortium name="The Broad Institute Genome Sequencing Center for Infectious Disease"/>
            <person name="Wu L."/>
            <person name="Ma J."/>
        </authorList>
    </citation>
    <scope>NUCLEOTIDE SEQUENCE [LARGE SCALE GENOMIC DNA]</scope>
    <source>
        <strain evidence="6">JCM 16929</strain>
    </source>
</reference>
<accession>A0ABP7ADL1</accession>
<dbReference type="Pfam" id="PF21274">
    <property type="entry name" value="Rng_hyd_C"/>
    <property type="match status" value="1"/>
</dbReference>
<organism evidence="5 6">
    <name type="scientific">Microlunatus ginsengisoli</name>
    <dbReference type="NCBI Taxonomy" id="363863"/>
    <lineage>
        <taxon>Bacteria</taxon>
        <taxon>Bacillati</taxon>
        <taxon>Actinomycetota</taxon>
        <taxon>Actinomycetes</taxon>
        <taxon>Propionibacteriales</taxon>
        <taxon>Propionibacteriaceae</taxon>
        <taxon>Microlunatus</taxon>
    </lineage>
</organism>
<dbReference type="InterPro" id="IPR036188">
    <property type="entry name" value="FAD/NAD-bd_sf"/>
</dbReference>
<name>A0ABP7ADL1_9ACTN</name>
<proteinExistence type="predicted"/>
<gene>
    <name evidence="5" type="ORF">GCM10022236_35440</name>
</gene>
<keyword evidence="2" id="KW-0285">Flavoprotein</keyword>
<evidence type="ECO:0000256" key="1">
    <source>
        <dbReference type="ARBA" id="ARBA00001974"/>
    </source>
</evidence>
<dbReference type="PANTHER" id="PTHR43004:SF19">
    <property type="entry name" value="BINDING MONOOXYGENASE, PUTATIVE (JCVI)-RELATED"/>
    <property type="match status" value="1"/>
</dbReference>
<keyword evidence="6" id="KW-1185">Reference proteome</keyword>
<evidence type="ECO:0000256" key="2">
    <source>
        <dbReference type="ARBA" id="ARBA00022630"/>
    </source>
</evidence>
<protein>
    <submittedName>
        <fullName evidence="5">FAD-dependent monooxygenase</fullName>
    </submittedName>
</protein>
<keyword evidence="5" id="KW-0560">Oxidoreductase</keyword>
<dbReference type="Gene3D" id="3.30.70.2450">
    <property type="match status" value="1"/>
</dbReference>
<sequence>MTGVIVVGSGPAGMMLAGELALAGIEPTVLERRTTSELAGSRAGGFHSRTIEILDQRGIADRFLAEGQIAQTARFGDTVLDIGDLPTRHPYGLALWQNRIEPILAGWISELGVRVERGREVIGVVQDEAGVDVACADGTARRAAYVVGADGGRSVVRRSAGIDFPGWDATRSNLIAEVEVAEQPPAGMRQDETGVHGLQPLPDGRTYRVVTTERAVGPAGEPALADLSAALTAVYGTDFGVHDPTWISRFTDATRQAAAYRDGRILLVGDAAHIHYPAGGQGIGLGIADAVNLGWKLAQVVAGVSPPSLLDTYHDERHPADARALRLSMAQTTLQRADPRTAALNDVVGDLLTATGAGTRLAARIHGLDVTYDLGDGHPLLGRRMPDLDLDTPKGPTRVSRLLHEARPLLIDLAGPGTPGPRRLDPGGWAGRIRLVDARYAGSWRLPAIGAVTAPTAVLVRPDGHVAWVEDGSAQPLSAALTRWFG</sequence>
<dbReference type="PANTHER" id="PTHR43004">
    <property type="entry name" value="TRK SYSTEM POTASSIUM UPTAKE PROTEIN"/>
    <property type="match status" value="1"/>
</dbReference>
<evidence type="ECO:0000259" key="4">
    <source>
        <dbReference type="Pfam" id="PF01494"/>
    </source>
</evidence>
<dbReference type="InterPro" id="IPR050641">
    <property type="entry name" value="RIFMO-like"/>
</dbReference>
<dbReference type="PRINTS" id="PR00420">
    <property type="entry name" value="RNGMNOXGNASE"/>
</dbReference>
<evidence type="ECO:0000313" key="6">
    <source>
        <dbReference type="Proteomes" id="UP001501490"/>
    </source>
</evidence>
<keyword evidence="5" id="KW-0503">Monooxygenase</keyword>
<dbReference type="SUPFAM" id="SSF51905">
    <property type="entry name" value="FAD/NAD(P)-binding domain"/>
    <property type="match status" value="1"/>
</dbReference>
<keyword evidence="3" id="KW-0274">FAD</keyword>
<feature type="domain" description="FAD-binding" evidence="4">
    <location>
        <begin position="2"/>
        <end position="326"/>
    </location>
</feature>
<dbReference type="EMBL" id="BAABAB010000026">
    <property type="protein sequence ID" value="GAA3629986.1"/>
    <property type="molecule type" value="Genomic_DNA"/>
</dbReference>